<dbReference type="RefSeq" id="WP_083047291.1">
    <property type="nucleotide sequence ID" value="NZ_MWQY01000001.1"/>
</dbReference>
<dbReference type="InterPro" id="IPR011495">
    <property type="entry name" value="Sig_transdc_His_kin_sub2_dim/P"/>
</dbReference>
<dbReference type="GO" id="GO:0000160">
    <property type="term" value="P:phosphorelay signal transduction system"/>
    <property type="evidence" value="ECO:0007669"/>
    <property type="project" value="InterPro"/>
</dbReference>
<feature type="modified residue" description="4-aspartylphosphate" evidence="8">
    <location>
        <position position="57"/>
    </location>
</feature>
<dbReference type="InterPro" id="IPR003594">
    <property type="entry name" value="HATPase_dom"/>
</dbReference>
<dbReference type="SMART" id="SM00448">
    <property type="entry name" value="REC"/>
    <property type="match status" value="1"/>
</dbReference>
<dbReference type="SUPFAM" id="SSF52172">
    <property type="entry name" value="CheY-like"/>
    <property type="match status" value="1"/>
</dbReference>
<accession>A0A1Y1S2U7</accession>
<keyword evidence="6" id="KW-0418">Kinase</keyword>
<comment type="caution">
    <text evidence="12">The sequence shown here is derived from an EMBL/GenBank/DDBJ whole genome shotgun (WGS) entry which is preliminary data.</text>
</comment>
<dbReference type="AlphaFoldDB" id="A0A1Y1S2U7"/>
<dbReference type="Gene3D" id="3.30.450.20">
    <property type="entry name" value="PAS domain"/>
    <property type="match status" value="1"/>
</dbReference>
<dbReference type="EMBL" id="MWQY01000001">
    <property type="protein sequence ID" value="ORC38299.1"/>
    <property type="molecule type" value="Genomic_DNA"/>
</dbReference>
<name>A0A1Y1S2U7_9SPIO</name>
<dbReference type="PANTHER" id="PTHR41523:SF8">
    <property type="entry name" value="ETHYLENE RESPONSE SENSOR PROTEIN"/>
    <property type="match status" value="1"/>
</dbReference>
<dbReference type="PANTHER" id="PTHR41523">
    <property type="entry name" value="TWO-COMPONENT SYSTEM SENSOR PROTEIN"/>
    <property type="match status" value="1"/>
</dbReference>
<evidence type="ECO:0000256" key="4">
    <source>
        <dbReference type="ARBA" id="ARBA00022679"/>
    </source>
</evidence>
<organism evidence="12 13">
    <name type="scientific">Marispirochaeta aestuarii</name>
    <dbReference type="NCBI Taxonomy" id="1963862"/>
    <lineage>
        <taxon>Bacteria</taxon>
        <taxon>Pseudomonadati</taxon>
        <taxon>Spirochaetota</taxon>
        <taxon>Spirochaetia</taxon>
        <taxon>Spirochaetales</taxon>
        <taxon>Spirochaetaceae</taxon>
        <taxon>Marispirochaeta</taxon>
    </lineage>
</organism>
<dbReference type="PROSITE" id="PS50110">
    <property type="entry name" value="RESPONSE_REGULATORY"/>
    <property type="match status" value="1"/>
</dbReference>
<keyword evidence="9" id="KW-0175">Coiled coil</keyword>
<evidence type="ECO:0000256" key="7">
    <source>
        <dbReference type="ARBA" id="ARBA00022840"/>
    </source>
</evidence>
<dbReference type="OrthoDB" id="9767435at2"/>
<keyword evidence="7" id="KW-0067">ATP-binding</keyword>
<feature type="coiled-coil region" evidence="9">
    <location>
        <begin position="319"/>
        <end position="350"/>
    </location>
</feature>
<keyword evidence="4" id="KW-0808">Transferase</keyword>
<dbReference type="STRING" id="1963862.B4O97_00650"/>
<evidence type="ECO:0000256" key="8">
    <source>
        <dbReference type="PROSITE-ProRule" id="PRU00169"/>
    </source>
</evidence>
<keyword evidence="5" id="KW-0547">Nucleotide-binding</keyword>
<keyword evidence="3 8" id="KW-0597">Phosphoprotein</keyword>
<dbReference type="Pfam" id="PF02518">
    <property type="entry name" value="HATPase_c"/>
    <property type="match status" value="1"/>
</dbReference>
<dbReference type="SMART" id="SM00387">
    <property type="entry name" value="HATPase_c"/>
    <property type="match status" value="1"/>
</dbReference>
<keyword evidence="13" id="KW-1185">Reference proteome</keyword>
<comment type="catalytic activity">
    <reaction evidence="1">
        <text>ATP + protein L-histidine = ADP + protein N-phospho-L-histidine.</text>
        <dbReference type="EC" id="2.7.13.3"/>
    </reaction>
</comment>
<feature type="domain" description="Response regulatory" evidence="11">
    <location>
        <begin position="7"/>
        <end position="123"/>
    </location>
</feature>
<evidence type="ECO:0000256" key="1">
    <source>
        <dbReference type="ARBA" id="ARBA00000085"/>
    </source>
</evidence>
<evidence type="ECO:0000256" key="9">
    <source>
        <dbReference type="SAM" id="Coils"/>
    </source>
</evidence>
<dbReference type="InterPro" id="IPR005467">
    <property type="entry name" value="His_kinase_dom"/>
</dbReference>
<evidence type="ECO:0000313" key="13">
    <source>
        <dbReference type="Proteomes" id="UP000192343"/>
    </source>
</evidence>
<feature type="domain" description="Histidine kinase" evidence="10">
    <location>
        <begin position="346"/>
        <end position="538"/>
    </location>
</feature>
<evidence type="ECO:0000256" key="3">
    <source>
        <dbReference type="ARBA" id="ARBA00022553"/>
    </source>
</evidence>
<evidence type="ECO:0000256" key="6">
    <source>
        <dbReference type="ARBA" id="ARBA00022777"/>
    </source>
</evidence>
<dbReference type="InterPro" id="IPR001789">
    <property type="entry name" value="Sig_transdc_resp-reg_receiver"/>
</dbReference>
<evidence type="ECO:0000259" key="10">
    <source>
        <dbReference type="PROSITE" id="PS50109"/>
    </source>
</evidence>
<dbReference type="InterPro" id="IPR011006">
    <property type="entry name" value="CheY-like_superfamily"/>
</dbReference>
<sequence>MTAAQKTILLVEDEVLVAASQKLTLEEYGFAVIPANSGAQAIECIKRDPSINMVLMDIDLGPGKPDGTGTAEKILTLRDLPIIFCTNHAEKEMVDQVRGIARYGYVLKYAGEFVLIESINMAFELFETQSQLKKENARKESAEGAANEQLRNIRFLADTAVQFIDTAVDRNIYRYIGECLHTLVPEAYITVNSVNQNEGVLTTEALLGVGNRYDRLISIMGLNPVGNTYRVDSSIFELAGGKLEEFSGGLHELTFGGIPKRVCSALESFFQIGSIYGMAFMVDKQIYATSTFLMKRGNTIKNSETIEAFVRQASIALKRQKIEEDLRNSRQELQNLLREKELLLQETHHRIKNNMNMIHSLLSIQSRSLEDKNSRNILKDAAGRLQTMMLLYEQLYRSENYRELNANDFIPPLVQRIADSFPPRPGINCSVDVENLKIKPKVMTPLGIIITELITNSMKHAFNETPEGQIRLKVSKGGDSSLRLVYRDNGSGLPEHIKTEKGSGLGLKLIDALVRQLDGSLEIENTRGVKITITCKAG</sequence>
<dbReference type="Gene3D" id="3.30.565.10">
    <property type="entry name" value="Histidine kinase-like ATPase, C-terminal domain"/>
    <property type="match status" value="1"/>
</dbReference>
<dbReference type="Pfam" id="PF07568">
    <property type="entry name" value="HisKA_2"/>
    <property type="match status" value="1"/>
</dbReference>
<dbReference type="Pfam" id="PF00072">
    <property type="entry name" value="Response_reg"/>
    <property type="match status" value="1"/>
</dbReference>
<evidence type="ECO:0000256" key="2">
    <source>
        <dbReference type="ARBA" id="ARBA00012438"/>
    </source>
</evidence>
<dbReference type="GO" id="GO:0005524">
    <property type="term" value="F:ATP binding"/>
    <property type="evidence" value="ECO:0007669"/>
    <property type="project" value="UniProtKB-KW"/>
</dbReference>
<evidence type="ECO:0000313" key="12">
    <source>
        <dbReference type="EMBL" id="ORC38299.1"/>
    </source>
</evidence>
<gene>
    <name evidence="12" type="ORF">B4O97_00650</name>
</gene>
<dbReference type="GO" id="GO:0004673">
    <property type="term" value="F:protein histidine kinase activity"/>
    <property type="evidence" value="ECO:0007669"/>
    <property type="project" value="UniProtKB-EC"/>
</dbReference>
<evidence type="ECO:0000259" key="11">
    <source>
        <dbReference type="PROSITE" id="PS50110"/>
    </source>
</evidence>
<dbReference type="InterPro" id="IPR036890">
    <property type="entry name" value="HATPase_C_sf"/>
</dbReference>
<dbReference type="EC" id="2.7.13.3" evidence="2"/>
<evidence type="ECO:0000256" key="5">
    <source>
        <dbReference type="ARBA" id="ARBA00022741"/>
    </source>
</evidence>
<proteinExistence type="predicted"/>
<dbReference type="PROSITE" id="PS50109">
    <property type="entry name" value="HIS_KIN"/>
    <property type="match status" value="1"/>
</dbReference>
<reference evidence="12 13" key="1">
    <citation type="submission" date="2017-03" db="EMBL/GenBank/DDBJ databases">
        <title>Draft Genome sequence of Marispirochaeta sp. strain JC444.</title>
        <authorList>
            <person name="Shivani Y."/>
            <person name="Subhash Y."/>
            <person name="Sasikala C."/>
            <person name="Ramana C."/>
        </authorList>
    </citation>
    <scope>NUCLEOTIDE SEQUENCE [LARGE SCALE GENOMIC DNA]</scope>
    <source>
        <strain evidence="12 13">JC444</strain>
    </source>
</reference>
<dbReference type="SUPFAM" id="SSF55874">
    <property type="entry name" value="ATPase domain of HSP90 chaperone/DNA topoisomerase II/histidine kinase"/>
    <property type="match status" value="1"/>
</dbReference>
<dbReference type="Proteomes" id="UP000192343">
    <property type="component" value="Unassembled WGS sequence"/>
</dbReference>
<dbReference type="Gene3D" id="3.40.50.2300">
    <property type="match status" value="1"/>
</dbReference>
<protein>
    <recommendedName>
        <fullName evidence="2">histidine kinase</fullName>
        <ecNumber evidence="2">2.7.13.3</ecNumber>
    </recommendedName>
</protein>